<dbReference type="PROSITE" id="PS52002">
    <property type="entry name" value="SM"/>
    <property type="match status" value="1"/>
</dbReference>
<dbReference type="SUPFAM" id="SSF50182">
    <property type="entry name" value="Sm-like ribonucleoproteins"/>
    <property type="match status" value="1"/>
</dbReference>
<evidence type="ECO:0000259" key="5">
    <source>
        <dbReference type="PROSITE" id="PS52002"/>
    </source>
</evidence>
<keyword evidence="3" id="KW-0687">Ribonucleoprotein</keyword>
<gene>
    <name evidence="6" type="ORF">OLNPMGDC_00043</name>
</gene>
<dbReference type="CDD" id="cd01731">
    <property type="entry name" value="archaeal_Sm1"/>
    <property type="match status" value="1"/>
</dbReference>
<dbReference type="NCBIfam" id="NF001963">
    <property type="entry name" value="PRK00737.1"/>
    <property type="match status" value="1"/>
</dbReference>
<evidence type="ECO:0000256" key="3">
    <source>
        <dbReference type="ARBA" id="ARBA00023274"/>
    </source>
</evidence>
<evidence type="ECO:0000313" key="6">
    <source>
        <dbReference type="EMBL" id="QNO51151.1"/>
    </source>
</evidence>
<protein>
    <recommendedName>
        <fullName evidence="2">Putative snRNP Sm-like protein</fullName>
    </recommendedName>
</protein>
<feature type="domain" description="Sm" evidence="5">
    <location>
        <begin position="6"/>
        <end position="79"/>
    </location>
</feature>
<dbReference type="InterPro" id="IPR001163">
    <property type="entry name" value="Sm_dom_euk/arc"/>
</dbReference>
<evidence type="ECO:0000256" key="4">
    <source>
        <dbReference type="SAM" id="MobiDB-lite"/>
    </source>
</evidence>
<dbReference type="Pfam" id="PF01423">
    <property type="entry name" value="LSM"/>
    <property type="match status" value="1"/>
</dbReference>
<evidence type="ECO:0000256" key="2">
    <source>
        <dbReference type="ARBA" id="ARBA00021121"/>
    </source>
</evidence>
<dbReference type="InterPro" id="IPR016487">
    <property type="entry name" value="Lsm6/sSmF"/>
</dbReference>
<dbReference type="GO" id="GO:0003723">
    <property type="term" value="F:RNA binding"/>
    <property type="evidence" value="ECO:0007669"/>
    <property type="project" value="InterPro"/>
</dbReference>
<dbReference type="InterPro" id="IPR022901">
    <property type="entry name" value="snRNP_Sm-like_arc"/>
</dbReference>
<dbReference type="EMBL" id="MT631461">
    <property type="protein sequence ID" value="QNO51151.1"/>
    <property type="molecule type" value="Genomic_DNA"/>
</dbReference>
<dbReference type="GO" id="GO:1990904">
    <property type="term" value="C:ribonucleoprotein complex"/>
    <property type="evidence" value="ECO:0007669"/>
    <property type="project" value="UniProtKB-KW"/>
</dbReference>
<sequence>MVDRLKPLDILNKSLKSPVIVKIRGGREFRGVLDGYDLHMNLVLRDAEELDSDTSVKNIMGEILVRGDNVVYVSPTVQKETKKDRGKGKGKGRSEAKETGEKGTW</sequence>
<dbReference type="AlphaFoldDB" id="A0A7G9YT17"/>
<feature type="region of interest" description="Disordered" evidence="4">
    <location>
        <begin position="75"/>
        <end position="105"/>
    </location>
</feature>
<name>A0A7G9YT17_9EURY</name>
<dbReference type="PANTHER" id="PTHR11021">
    <property type="entry name" value="SMALL NUCLEAR RIBONUCLEOPROTEIN F SNRNP-F"/>
    <property type="match status" value="1"/>
</dbReference>
<reference evidence="6" key="1">
    <citation type="submission" date="2020-06" db="EMBL/GenBank/DDBJ databases">
        <title>Unique genomic features of the anaerobic methanotrophic archaea.</title>
        <authorList>
            <person name="Chadwick G.L."/>
            <person name="Skennerton C.T."/>
            <person name="Laso-Perez R."/>
            <person name="Leu A.O."/>
            <person name="Speth D.R."/>
            <person name="Yu H."/>
            <person name="Morgan-Lang C."/>
            <person name="Hatzenpichler R."/>
            <person name="Goudeau D."/>
            <person name="Malmstrom R."/>
            <person name="Brazelton W.J."/>
            <person name="Woyke T."/>
            <person name="Hallam S.J."/>
            <person name="Tyson G.W."/>
            <person name="Wegener G."/>
            <person name="Boetius A."/>
            <person name="Orphan V."/>
        </authorList>
    </citation>
    <scope>NUCLEOTIDE SEQUENCE</scope>
</reference>
<evidence type="ECO:0000256" key="1">
    <source>
        <dbReference type="ARBA" id="ARBA00006850"/>
    </source>
</evidence>
<accession>A0A7G9YT17</accession>
<dbReference type="Gene3D" id="2.30.30.100">
    <property type="match status" value="1"/>
</dbReference>
<dbReference type="InterPro" id="IPR010920">
    <property type="entry name" value="LSM_dom_sf"/>
</dbReference>
<dbReference type="SMART" id="SM00651">
    <property type="entry name" value="Sm"/>
    <property type="match status" value="1"/>
</dbReference>
<dbReference type="GO" id="GO:0000398">
    <property type="term" value="P:mRNA splicing, via spliceosome"/>
    <property type="evidence" value="ECO:0007669"/>
    <property type="project" value="InterPro"/>
</dbReference>
<dbReference type="InterPro" id="IPR047575">
    <property type="entry name" value="Sm"/>
</dbReference>
<feature type="compositionally biased region" description="Basic and acidic residues" evidence="4">
    <location>
        <begin position="92"/>
        <end position="105"/>
    </location>
</feature>
<dbReference type="PANTHER" id="PTHR11021:SF0">
    <property type="entry name" value="SMALL NUCLEAR RIBONUCLEOPROTEIN F"/>
    <property type="match status" value="1"/>
</dbReference>
<proteinExistence type="inferred from homology"/>
<comment type="similarity">
    <text evidence="1">Belongs to the snRNP Sm proteins family.</text>
</comment>
<organism evidence="6">
    <name type="scientific">Candidatus Methanophagaceae archaeon ANME-1 ERB6</name>
    <dbReference type="NCBI Taxonomy" id="2759912"/>
    <lineage>
        <taxon>Archaea</taxon>
        <taxon>Methanobacteriati</taxon>
        <taxon>Methanobacteriota</taxon>
        <taxon>Stenosarchaea group</taxon>
        <taxon>Methanomicrobia</taxon>
        <taxon>Candidatus Methanophagales</taxon>
        <taxon>Candidatus Methanophagaceae</taxon>
    </lineage>
</organism>